<keyword evidence="3 4" id="KW-0460">Magnesium</keyword>
<evidence type="ECO:0000256" key="4">
    <source>
        <dbReference type="RuleBase" id="RU366034"/>
    </source>
</evidence>
<comment type="cofactor">
    <cofactor evidence="1 4">
        <name>Mg(2+)</name>
        <dbReference type="ChEBI" id="CHEBI:18420"/>
    </cofactor>
</comment>
<accession>A0A177CXV3</accession>
<reference evidence="5 6" key="1">
    <citation type="submission" date="2016-05" db="EMBL/GenBank/DDBJ databases">
        <title>Comparative analysis of secretome profiles of manganese(II)-oxidizing ascomycete fungi.</title>
        <authorList>
            <consortium name="DOE Joint Genome Institute"/>
            <person name="Zeiner C.A."/>
            <person name="Purvine S.O."/>
            <person name="Zink E.M."/>
            <person name="Wu S."/>
            <person name="Pasa-Tolic L."/>
            <person name="Chaput D.L."/>
            <person name="Haridas S."/>
            <person name="Grigoriev I.V."/>
            <person name="Santelli C.M."/>
            <person name="Hansel C.M."/>
        </authorList>
    </citation>
    <scope>NUCLEOTIDE SEQUENCE [LARGE SCALE GENOMIC DNA]</scope>
    <source>
        <strain evidence="5 6">AP3s5-JAC2a</strain>
    </source>
</reference>
<dbReference type="Proteomes" id="UP000077069">
    <property type="component" value="Unassembled WGS sequence"/>
</dbReference>
<protein>
    <recommendedName>
        <fullName evidence="4">Terpene synthase</fullName>
        <ecNumber evidence="4">4.2.3.-</ecNumber>
    </recommendedName>
</protein>
<sequence length="372" mass="42159">MALLETPLYSQLVRAFRDILPIGRPAAVAGVSDGPVLTSTDGSTIPPLAPTDLPYLPRDIRPTILEAKLHPRTREIVTECHAFFLEHWPFPSDKHRKRFCDEGYAWFNCILCPDGLDDRMVGVCKFLTTGFLIDDMLDRMSVEDGKAHNAVVIACSRGERLPDRKKPAQWIMYDLFEEFREIDKELADMLLGYTIDFFEAQTDADRSKPKSLKDYFEYRHADLGKGFMSGVMCFSMGLHMKPDELALVQPLEMNVMRHVTLVNDIASYEKEVLAAGKGFALGQLCSAVPIVMTACGVNELSAMRIMWEMSRELEKQHFVLLEEAMKQCNSESMRLYAKGLEFQAAGNERWNLLTPRYNRSGGLPFAEGRIWG</sequence>
<evidence type="ECO:0000313" key="5">
    <source>
        <dbReference type="EMBL" id="OAG12031.1"/>
    </source>
</evidence>
<keyword evidence="6" id="KW-1185">Reference proteome</keyword>
<dbReference type="PANTHER" id="PTHR35201:SF4">
    <property type="entry name" value="BETA-PINACENE SYNTHASE-RELATED"/>
    <property type="match status" value="1"/>
</dbReference>
<dbReference type="GO" id="GO:0008299">
    <property type="term" value="P:isoprenoid biosynthetic process"/>
    <property type="evidence" value="ECO:0007669"/>
    <property type="project" value="UniProtKB-ARBA"/>
</dbReference>
<dbReference type="RefSeq" id="XP_018042396.1">
    <property type="nucleotide sequence ID" value="XM_018181705.1"/>
</dbReference>
<organism evidence="5 6">
    <name type="scientific">Paraphaeosphaeria sporulosa</name>
    <dbReference type="NCBI Taxonomy" id="1460663"/>
    <lineage>
        <taxon>Eukaryota</taxon>
        <taxon>Fungi</taxon>
        <taxon>Dikarya</taxon>
        <taxon>Ascomycota</taxon>
        <taxon>Pezizomycotina</taxon>
        <taxon>Dothideomycetes</taxon>
        <taxon>Pleosporomycetidae</taxon>
        <taxon>Pleosporales</taxon>
        <taxon>Massarineae</taxon>
        <taxon>Didymosphaeriaceae</taxon>
        <taxon>Paraphaeosphaeria</taxon>
    </lineage>
</organism>
<evidence type="ECO:0000313" key="6">
    <source>
        <dbReference type="Proteomes" id="UP000077069"/>
    </source>
</evidence>
<dbReference type="GO" id="GO:0010333">
    <property type="term" value="F:terpene synthase activity"/>
    <property type="evidence" value="ECO:0007669"/>
    <property type="project" value="InterPro"/>
</dbReference>
<comment type="similarity">
    <text evidence="2 4">Belongs to the terpene synthase family.</text>
</comment>
<gene>
    <name evidence="5" type="ORF">CC84DRAFT_1201140</name>
</gene>
<keyword evidence="4" id="KW-0456">Lyase</keyword>
<dbReference type="OrthoDB" id="3004402at2759"/>
<dbReference type="PANTHER" id="PTHR35201">
    <property type="entry name" value="TERPENE SYNTHASE"/>
    <property type="match status" value="1"/>
</dbReference>
<evidence type="ECO:0000256" key="2">
    <source>
        <dbReference type="ARBA" id="ARBA00006333"/>
    </source>
</evidence>
<dbReference type="EC" id="4.2.3.-" evidence="4"/>
<dbReference type="Gene3D" id="1.10.600.10">
    <property type="entry name" value="Farnesyl Diphosphate Synthase"/>
    <property type="match status" value="1"/>
</dbReference>
<name>A0A177CXV3_9PLEO</name>
<dbReference type="InParanoid" id="A0A177CXV3"/>
<dbReference type="InterPro" id="IPR008949">
    <property type="entry name" value="Isoprenoid_synthase_dom_sf"/>
</dbReference>
<dbReference type="AlphaFoldDB" id="A0A177CXV3"/>
<dbReference type="GO" id="GO:0046872">
    <property type="term" value="F:metal ion binding"/>
    <property type="evidence" value="ECO:0007669"/>
    <property type="project" value="UniProtKB-KW"/>
</dbReference>
<evidence type="ECO:0000256" key="1">
    <source>
        <dbReference type="ARBA" id="ARBA00001946"/>
    </source>
</evidence>
<evidence type="ECO:0000256" key="3">
    <source>
        <dbReference type="ARBA" id="ARBA00022842"/>
    </source>
</evidence>
<dbReference type="InterPro" id="IPR034686">
    <property type="entry name" value="Terpene_cyclase-like_2"/>
</dbReference>
<dbReference type="Pfam" id="PF19086">
    <property type="entry name" value="Terpene_syn_C_2"/>
    <property type="match status" value="1"/>
</dbReference>
<proteinExistence type="inferred from homology"/>
<dbReference type="GeneID" id="28765191"/>
<dbReference type="STRING" id="1460663.A0A177CXV3"/>
<dbReference type="EMBL" id="KV441548">
    <property type="protein sequence ID" value="OAG12031.1"/>
    <property type="molecule type" value="Genomic_DNA"/>
</dbReference>
<keyword evidence="4" id="KW-0479">Metal-binding</keyword>
<dbReference type="SUPFAM" id="SSF48576">
    <property type="entry name" value="Terpenoid synthases"/>
    <property type="match status" value="1"/>
</dbReference>